<sequence length="66" mass="7325">MTTQVRIQLAQNPHKVKVEVVAIDSRSDGFTDSKVVGTLTDAGQEYVGAIWDNRELTLREVPTDPQ</sequence>
<reference evidence="1 2" key="1">
    <citation type="submission" date="2024-01" db="EMBL/GenBank/DDBJ databases">
        <title>Novel species of the genus Luteimonas isolated from rivers.</title>
        <authorList>
            <person name="Lu H."/>
        </authorList>
    </citation>
    <scope>NUCLEOTIDE SEQUENCE [LARGE SCALE GENOMIC DNA]</scope>
    <source>
        <strain evidence="1 2">SMYT11W</strain>
    </source>
</reference>
<evidence type="ECO:0000313" key="1">
    <source>
        <dbReference type="EMBL" id="MEF3081876.1"/>
    </source>
</evidence>
<organism evidence="1 2">
    <name type="scientific">Luteimonas flava</name>
    <dbReference type="NCBI Taxonomy" id="3115822"/>
    <lineage>
        <taxon>Bacteria</taxon>
        <taxon>Pseudomonadati</taxon>
        <taxon>Pseudomonadota</taxon>
        <taxon>Gammaproteobacteria</taxon>
        <taxon>Lysobacterales</taxon>
        <taxon>Lysobacteraceae</taxon>
        <taxon>Luteimonas</taxon>
    </lineage>
</organism>
<evidence type="ECO:0000313" key="2">
    <source>
        <dbReference type="Proteomes" id="UP001358324"/>
    </source>
</evidence>
<comment type="caution">
    <text evidence="1">The sequence shown here is derived from an EMBL/GenBank/DDBJ whole genome shotgun (WGS) entry which is preliminary data.</text>
</comment>
<dbReference type="Proteomes" id="UP001358324">
    <property type="component" value="Unassembled WGS sequence"/>
</dbReference>
<name>A0ABU7WFA9_9GAMM</name>
<dbReference type="RefSeq" id="WP_332077590.1">
    <property type="nucleotide sequence ID" value="NZ_JAZHBM010000001.1"/>
</dbReference>
<dbReference type="EMBL" id="JAZHBM010000001">
    <property type="protein sequence ID" value="MEF3081876.1"/>
    <property type="molecule type" value="Genomic_DNA"/>
</dbReference>
<proteinExistence type="predicted"/>
<protein>
    <submittedName>
        <fullName evidence="1">Uncharacterized protein</fullName>
    </submittedName>
</protein>
<keyword evidence="2" id="KW-1185">Reference proteome</keyword>
<accession>A0ABU7WFA9</accession>
<gene>
    <name evidence="1" type="ORF">V3391_06570</name>
</gene>